<dbReference type="KEGG" id="mew:MSWAN_0466"/>
<dbReference type="NCBIfam" id="NF011470">
    <property type="entry name" value="PRK14887.1"/>
    <property type="match status" value="1"/>
</dbReference>
<dbReference type="Proteomes" id="UP000009231">
    <property type="component" value="Chromosome"/>
</dbReference>
<gene>
    <name evidence="2" type="ordered locus">MSWAN_0466</name>
</gene>
<sequence length="93" mass="10612">MGIIEGVETELEMKFETQQDAEIVLRSVEPEIRTAPSERTSVNIDLSGNVLKIKIDAEDTTSLRASLNSYLRWVKLSYEVLELKKFVNRPSKN</sequence>
<protein>
    <recommendedName>
        <fullName evidence="4">KEOPS complex Pcc1-like subunit</fullName>
    </recommendedName>
</protein>
<proteinExistence type="inferred from homology"/>
<accession>F6D4M1</accession>
<dbReference type="EMBL" id="CP002772">
    <property type="protein sequence ID" value="AEG17506.1"/>
    <property type="molecule type" value="Genomic_DNA"/>
</dbReference>
<dbReference type="Pfam" id="PF09341">
    <property type="entry name" value="Pcc1"/>
    <property type="match status" value="1"/>
</dbReference>
<dbReference type="AlphaFoldDB" id="F6D4M1"/>
<reference evidence="2 3" key="1">
    <citation type="journal article" date="2014" name="Int. J. Syst. Evol. Microbiol.">
        <title>Methanobacterium paludis sp. nov. and a novel strain of Methanobacterium lacus isolated from northern peatlands.</title>
        <authorList>
            <person name="Cadillo-Quiroz H."/>
            <person name="Brauer S.L."/>
            <person name="Goodson N."/>
            <person name="Yavitt J.B."/>
            <person name="Zinder S.H."/>
        </authorList>
    </citation>
    <scope>NUCLEOTIDE SEQUENCE [LARGE SCALE GENOMIC DNA]</scope>
    <source>
        <strain evidence="3">DSM 25820 / JCM 18151 / SWAN1</strain>
    </source>
</reference>
<comment type="similarity">
    <text evidence="1">Belongs to the CTAG/PCC1 family.</text>
</comment>
<dbReference type="HOGENOM" id="CLU_170076_0_1_2"/>
<evidence type="ECO:0008006" key="4">
    <source>
        <dbReference type="Google" id="ProtNLM"/>
    </source>
</evidence>
<dbReference type="GeneID" id="10667953"/>
<evidence type="ECO:0000313" key="3">
    <source>
        <dbReference type="Proteomes" id="UP000009231"/>
    </source>
</evidence>
<organism evidence="2 3">
    <name type="scientific">Methanobacterium paludis (strain DSM 25820 / JCM 18151 / SWAN1)</name>
    <dbReference type="NCBI Taxonomy" id="868131"/>
    <lineage>
        <taxon>Archaea</taxon>
        <taxon>Methanobacteriati</taxon>
        <taxon>Methanobacteriota</taxon>
        <taxon>Methanomada group</taxon>
        <taxon>Methanobacteria</taxon>
        <taxon>Methanobacteriales</taxon>
        <taxon>Methanobacteriaceae</taxon>
        <taxon>Methanobacterium</taxon>
    </lineage>
</organism>
<keyword evidence="3" id="KW-1185">Reference proteome</keyword>
<dbReference type="STRING" id="868131.MSWAN_0466"/>
<evidence type="ECO:0000313" key="2">
    <source>
        <dbReference type="EMBL" id="AEG17506.1"/>
    </source>
</evidence>
<dbReference type="eggNOG" id="arCOG04414">
    <property type="taxonomic scope" value="Archaea"/>
</dbReference>
<dbReference type="RefSeq" id="WP_013825008.1">
    <property type="nucleotide sequence ID" value="NC_015574.1"/>
</dbReference>
<name>F6D4M1_METPW</name>
<evidence type="ECO:0000256" key="1">
    <source>
        <dbReference type="ARBA" id="ARBA00007073"/>
    </source>
</evidence>
<dbReference type="InterPro" id="IPR015419">
    <property type="entry name" value="CTAG/Pcc1"/>
</dbReference>
<dbReference type="Gene3D" id="3.30.310.50">
    <property type="entry name" value="Alpha-D-phosphohexomutase, C-terminal domain"/>
    <property type="match status" value="1"/>
</dbReference>